<dbReference type="GO" id="GO:0009396">
    <property type="term" value="P:folic acid-containing compound biosynthetic process"/>
    <property type="evidence" value="ECO:0007669"/>
    <property type="project" value="TreeGrafter"/>
</dbReference>
<gene>
    <name evidence="6" type="ORF">D6B99_03215</name>
</gene>
<feature type="binding site" evidence="4">
    <location>
        <position position="60"/>
    </location>
    <ligand>
        <name>substrate</name>
    </ligand>
</feature>
<evidence type="ECO:0000256" key="3">
    <source>
        <dbReference type="ARBA" id="ARBA00022840"/>
    </source>
</evidence>
<dbReference type="GO" id="GO:0035999">
    <property type="term" value="P:tetrahydrofolate interconversion"/>
    <property type="evidence" value="ECO:0007669"/>
    <property type="project" value="TreeGrafter"/>
</dbReference>
<dbReference type="SUPFAM" id="SSF100950">
    <property type="entry name" value="NagB/RpiA/CoA transferase-like"/>
    <property type="match status" value="1"/>
</dbReference>
<evidence type="ECO:0000313" key="6">
    <source>
        <dbReference type="EMBL" id="AYD46711.1"/>
    </source>
</evidence>
<dbReference type="KEGG" id="ark:D6B99_03215"/>
<protein>
    <recommendedName>
        <fullName evidence="5">5-formyltetrahydrofolate cyclo-ligase</fullName>
        <ecNumber evidence="5">6.3.3.2</ecNumber>
    </recommendedName>
</protein>
<keyword evidence="3 4" id="KW-0067">ATP-binding</keyword>
<dbReference type="RefSeq" id="WP_119985022.1">
    <property type="nucleotide sequence ID" value="NZ_CP032489.1"/>
</dbReference>
<dbReference type="InterPro" id="IPR024185">
    <property type="entry name" value="FTHF_cligase-like_sf"/>
</dbReference>
<feature type="binding site" evidence="4">
    <location>
        <begin position="8"/>
        <end position="12"/>
    </location>
    <ligand>
        <name>ATP</name>
        <dbReference type="ChEBI" id="CHEBI:30616"/>
    </ligand>
</feature>
<evidence type="ECO:0000256" key="5">
    <source>
        <dbReference type="RuleBase" id="RU361279"/>
    </source>
</evidence>
<dbReference type="PANTHER" id="PTHR23407">
    <property type="entry name" value="ATPASE INHIBITOR/5-FORMYLTETRAHYDROFOLATE CYCLO-LIGASE"/>
    <property type="match status" value="1"/>
</dbReference>
<dbReference type="PIRSF" id="PIRSF006806">
    <property type="entry name" value="FTHF_cligase"/>
    <property type="match status" value="1"/>
</dbReference>
<dbReference type="GO" id="GO:0046872">
    <property type="term" value="F:metal ion binding"/>
    <property type="evidence" value="ECO:0007669"/>
    <property type="project" value="UniProtKB-KW"/>
</dbReference>
<keyword evidence="5" id="KW-0460">Magnesium</keyword>
<dbReference type="NCBIfam" id="TIGR02727">
    <property type="entry name" value="MTHFS_bact"/>
    <property type="match status" value="1"/>
</dbReference>
<dbReference type="Proteomes" id="UP000266118">
    <property type="component" value="Chromosome"/>
</dbReference>
<accession>A0A386HMJ1</accession>
<dbReference type="GO" id="GO:0005524">
    <property type="term" value="F:ATP binding"/>
    <property type="evidence" value="ECO:0007669"/>
    <property type="project" value="UniProtKB-KW"/>
</dbReference>
<dbReference type="AlphaFoldDB" id="A0A386HMJ1"/>
<dbReference type="InterPro" id="IPR002698">
    <property type="entry name" value="FTHF_cligase"/>
</dbReference>
<comment type="catalytic activity">
    <reaction evidence="5">
        <text>(6S)-5-formyl-5,6,7,8-tetrahydrofolate + ATP = (6R)-5,10-methenyltetrahydrofolate + ADP + phosphate</text>
        <dbReference type="Rhea" id="RHEA:10488"/>
        <dbReference type="ChEBI" id="CHEBI:30616"/>
        <dbReference type="ChEBI" id="CHEBI:43474"/>
        <dbReference type="ChEBI" id="CHEBI:57455"/>
        <dbReference type="ChEBI" id="CHEBI:57457"/>
        <dbReference type="ChEBI" id="CHEBI:456216"/>
        <dbReference type="EC" id="6.3.3.2"/>
    </reaction>
</comment>
<evidence type="ECO:0000256" key="1">
    <source>
        <dbReference type="ARBA" id="ARBA00010638"/>
    </source>
</evidence>
<keyword evidence="7" id="KW-1185">Reference proteome</keyword>
<comment type="cofactor">
    <cofactor evidence="5">
        <name>Mg(2+)</name>
        <dbReference type="ChEBI" id="CHEBI:18420"/>
    </cofactor>
</comment>
<dbReference type="EC" id="6.3.3.2" evidence="5"/>
<comment type="similarity">
    <text evidence="1 5">Belongs to the 5-formyltetrahydrofolate cyclo-ligase family.</text>
</comment>
<dbReference type="Gene3D" id="3.40.50.10420">
    <property type="entry name" value="NagB/RpiA/CoA transferase-like"/>
    <property type="match status" value="1"/>
</dbReference>
<dbReference type="Pfam" id="PF01812">
    <property type="entry name" value="5-FTHF_cyc-lig"/>
    <property type="match status" value="1"/>
</dbReference>
<evidence type="ECO:0000256" key="4">
    <source>
        <dbReference type="PIRSR" id="PIRSR006806-1"/>
    </source>
</evidence>
<keyword evidence="5" id="KW-0479">Metal-binding</keyword>
<dbReference type="InterPro" id="IPR037171">
    <property type="entry name" value="NagB/RpiA_transferase-like"/>
</dbReference>
<keyword evidence="6" id="KW-0436">Ligase</keyword>
<reference evidence="6 7" key="1">
    <citation type="submission" date="2018-09" db="EMBL/GenBank/DDBJ databases">
        <title>Arachidicoccus sp. nov., a bacterium isolated from soil.</title>
        <authorList>
            <person name="Weon H.-Y."/>
            <person name="Kwon S.-W."/>
            <person name="Lee S.A."/>
        </authorList>
    </citation>
    <scope>NUCLEOTIDE SEQUENCE [LARGE SCALE GENOMIC DNA]</scope>
    <source>
        <strain evidence="6 7">KIS59-12</strain>
    </source>
</reference>
<evidence type="ECO:0000256" key="2">
    <source>
        <dbReference type="ARBA" id="ARBA00022741"/>
    </source>
</evidence>
<organism evidence="6 7">
    <name type="scientific">Arachidicoccus soli</name>
    <dbReference type="NCBI Taxonomy" id="2341117"/>
    <lineage>
        <taxon>Bacteria</taxon>
        <taxon>Pseudomonadati</taxon>
        <taxon>Bacteroidota</taxon>
        <taxon>Chitinophagia</taxon>
        <taxon>Chitinophagales</taxon>
        <taxon>Chitinophagaceae</taxon>
        <taxon>Arachidicoccus</taxon>
    </lineage>
</organism>
<sequence length="194" mass="22614">MENNYSEKITLRKCYLEKRNAISSHEKLKLDDLLLIQFQRLSFSDVHTLMSFWPMPHSNEPNTILYSSYLRHTIPDLQIAYPVSNFAKHTMQAVVINDGTIYQQNKFHITEPQDGENIEALDIDLIFVPLVVCDIKGFRVGYGKGFYDRFLANCKEDILKVGFSYFSPVENIKDVHKFDIPLDYCITPESVYEF</sequence>
<dbReference type="GO" id="GO:0030272">
    <property type="term" value="F:5-formyltetrahydrofolate cyclo-ligase activity"/>
    <property type="evidence" value="ECO:0007669"/>
    <property type="project" value="UniProtKB-EC"/>
</dbReference>
<evidence type="ECO:0000313" key="7">
    <source>
        <dbReference type="Proteomes" id="UP000266118"/>
    </source>
</evidence>
<dbReference type="EMBL" id="CP032489">
    <property type="protein sequence ID" value="AYD46711.1"/>
    <property type="molecule type" value="Genomic_DNA"/>
</dbReference>
<dbReference type="OrthoDB" id="9801938at2"/>
<proteinExistence type="inferred from homology"/>
<dbReference type="PANTHER" id="PTHR23407:SF1">
    <property type="entry name" value="5-FORMYLTETRAHYDROFOLATE CYCLO-LIGASE"/>
    <property type="match status" value="1"/>
</dbReference>
<feature type="binding site" evidence="4">
    <location>
        <begin position="139"/>
        <end position="147"/>
    </location>
    <ligand>
        <name>ATP</name>
        <dbReference type="ChEBI" id="CHEBI:30616"/>
    </ligand>
</feature>
<name>A0A386HMJ1_9BACT</name>
<keyword evidence="2 4" id="KW-0547">Nucleotide-binding</keyword>